<keyword evidence="3" id="KW-0067">ATP-binding</keyword>
<evidence type="ECO:0000259" key="2">
    <source>
        <dbReference type="Pfam" id="PF13635"/>
    </source>
</evidence>
<gene>
    <name evidence="3" type="ORF">BSD967_07745</name>
</gene>
<dbReference type="PANTHER" id="PTHR33295:SF7">
    <property type="entry name" value="ATPASE"/>
    <property type="match status" value="1"/>
</dbReference>
<dbReference type="SUPFAM" id="SSF52540">
    <property type="entry name" value="P-loop containing nucleoside triphosphate hydrolases"/>
    <property type="match status" value="1"/>
</dbReference>
<keyword evidence="4" id="KW-1185">Reference proteome</keyword>
<dbReference type="PANTHER" id="PTHR33295">
    <property type="entry name" value="ATPASE"/>
    <property type="match status" value="1"/>
</dbReference>
<organism evidence="3 4">
    <name type="scientific">Bifidobacterium saguini</name>
    <dbReference type="NCBI Taxonomy" id="762210"/>
    <lineage>
        <taxon>Bacteria</taxon>
        <taxon>Bacillati</taxon>
        <taxon>Actinomycetota</taxon>
        <taxon>Actinomycetes</taxon>
        <taxon>Bifidobacteriales</taxon>
        <taxon>Bifidobacteriaceae</taxon>
        <taxon>Bifidobacterium</taxon>
    </lineage>
</organism>
<dbReference type="Pfam" id="PF13173">
    <property type="entry name" value="AAA_14"/>
    <property type="match status" value="1"/>
</dbReference>
<evidence type="ECO:0000313" key="3">
    <source>
        <dbReference type="EMBL" id="QTB90237.1"/>
    </source>
</evidence>
<protein>
    <submittedName>
        <fullName evidence="3">ATP-binding protein</fullName>
    </submittedName>
</protein>
<dbReference type="Pfam" id="PF13635">
    <property type="entry name" value="DUF4143"/>
    <property type="match status" value="1"/>
</dbReference>
<dbReference type="InterPro" id="IPR027417">
    <property type="entry name" value="P-loop_NTPase"/>
</dbReference>
<dbReference type="InterPro" id="IPR025420">
    <property type="entry name" value="DUF4143"/>
</dbReference>
<dbReference type="Proteomes" id="UP000663729">
    <property type="component" value="Chromosome"/>
</dbReference>
<proteinExistence type="predicted"/>
<dbReference type="EMBL" id="CP071732">
    <property type="protein sequence ID" value="QTB90237.1"/>
    <property type="molecule type" value="Genomic_DNA"/>
</dbReference>
<dbReference type="RefSeq" id="WP_081890105.1">
    <property type="nucleotide sequence ID" value="NZ_CP071732.1"/>
</dbReference>
<evidence type="ECO:0000259" key="1">
    <source>
        <dbReference type="Pfam" id="PF13173"/>
    </source>
</evidence>
<feature type="domain" description="DUF4143" evidence="2">
    <location>
        <begin position="309"/>
        <end position="464"/>
    </location>
</feature>
<evidence type="ECO:0000313" key="4">
    <source>
        <dbReference type="Proteomes" id="UP000663729"/>
    </source>
</evidence>
<dbReference type="GO" id="GO:0005524">
    <property type="term" value="F:ATP binding"/>
    <property type="evidence" value="ECO:0007669"/>
    <property type="project" value="UniProtKB-KW"/>
</dbReference>
<reference evidence="3 4" key="1">
    <citation type="submission" date="2021-03" db="EMBL/GenBank/DDBJ databases">
        <title>Genome sequencing of Bifidobacterium saguini DSMZ 23967.</title>
        <authorList>
            <person name="Kim J."/>
        </authorList>
    </citation>
    <scope>NUCLEOTIDE SEQUENCE [LARGE SCALE GENOMIC DNA]</scope>
    <source>
        <strain evidence="3 4">DSMZ 23967</strain>
    </source>
</reference>
<name>A0ABX7SBU1_9BIFI</name>
<dbReference type="InterPro" id="IPR041682">
    <property type="entry name" value="AAA_14"/>
</dbReference>
<sequence length="509" mass="57276">MEATTNAANMTFIPSFSYPFSGRVRRLCPPSHDYAASDTISTPDYVNHLQKSPPDYVDYQHESPPDREGHSAMKRFLMNRLISWKNTAHHKPLLLEGARQVGKTWIAREFGRTQYDNIAYVSLFDNPTMGTAFEGSLSVDRLIPALSIESGTRITPENTLIILDEVQEIPRAMTALKMFNETAPQYDVLATGSALGIAMHPGSAFPVGKVNRLKLYPMTFLEFLYACGQDSLAELLEAQDFTLIDVMHERLMTWLRYFMYTGGMPEAVSTFADAFPNVDFDAIRQVQTALVQDYRDDFSKHTDSQPRPVVSTLRLNQVWDSLPAQLARENSKFLYGAVREGGRGKDFEIAIQWLVDSSLALRVKRVSTPMNPLSAYEDGNAFKLYCLDVGLLGAMSGLDVRTLLDGDALFREFKGALTEQFVCQQLTTQHGSVPHYWSAENSSGELDFLYEQDGQVVPVEVKAGRHKQAKSLIYAQKKYQYPLAYRYSATRHSDNDAIKDMPLYMAGIV</sequence>
<keyword evidence="3" id="KW-0547">Nucleotide-binding</keyword>
<accession>A0ABX7SBU1</accession>
<feature type="domain" description="AAA" evidence="1">
    <location>
        <begin position="90"/>
        <end position="224"/>
    </location>
</feature>